<dbReference type="PANTHER" id="PTHR11804:SF84">
    <property type="entry name" value="SACCHAROLYSIN"/>
    <property type="match status" value="1"/>
</dbReference>
<dbReference type="Gene3D" id="1.20.140.70">
    <property type="entry name" value="Oligopeptidase f, N-terminal domain"/>
    <property type="match status" value="1"/>
</dbReference>
<dbReference type="Proteomes" id="UP001228044">
    <property type="component" value="Unassembled WGS sequence"/>
</dbReference>
<dbReference type="Pfam" id="PF01432">
    <property type="entry name" value="Peptidase_M3"/>
    <property type="match status" value="1"/>
</dbReference>
<feature type="signal peptide" evidence="7">
    <location>
        <begin position="1"/>
        <end position="23"/>
    </location>
</feature>
<evidence type="ECO:0000256" key="7">
    <source>
        <dbReference type="SAM" id="SignalP"/>
    </source>
</evidence>
<evidence type="ECO:0000256" key="1">
    <source>
        <dbReference type="ARBA" id="ARBA00022670"/>
    </source>
</evidence>
<keyword evidence="2 6" id="KW-0479">Metal-binding</keyword>
<feature type="chain" id="PRO_5046079682" description="Oligopeptidase F" evidence="7">
    <location>
        <begin position="24"/>
        <end position="624"/>
    </location>
</feature>
<comment type="function">
    <text evidence="6">Has oligopeptidase activity and degrades a variety of small bioactive peptides.</text>
</comment>
<keyword evidence="3 6" id="KW-0378">Hydrolase</keyword>
<dbReference type="InterPro" id="IPR001567">
    <property type="entry name" value="Pept_M3A_M3B_dom"/>
</dbReference>
<dbReference type="InterPro" id="IPR004438">
    <property type="entry name" value="Peptidase_M3B"/>
</dbReference>
<dbReference type="PANTHER" id="PTHR11804">
    <property type="entry name" value="PROTEASE M3 THIMET OLIGOPEPTIDASE-RELATED"/>
    <property type="match status" value="1"/>
</dbReference>
<organism evidence="10 11">
    <name type="scientific">Roseateles violae</name>
    <dbReference type="NCBI Taxonomy" id="3058042"/>
    <lineage>
        <taxon>Bacteria</taxon>
        <taxon>Pseudomonadati</taxon>
        <taxon>Pseudomonadota</taxon>
        <taxon>Betaproteobacteria</taxon>
        <taxon>Burkholderiales</taxon>
        <taxon>Sphaerotilaceae</taxon>
        <taxon>Roseateles</taxon>
    </lineage>
</organism>
<evidence type="ECO:0000256" key="4">
    <source>
        <dbReference type="ARBA" id="ARBA00022833"/>
    </source>
</evidence>
<evidence type="ECO:0000256" key="2">
    <source>
        <dbReference type="ARBA" id="ARBA00022723"/>
    </source>
</evidence>
<dbReference type="InterPro" id="IPR045090">
    <property type="entry name" value="Pept_M3A_M3B"/>
</dbReference>
<dbReference type="Pfam" id="PF08439">
    <property type="entry name" value="Peptidase_M3_N"/>
    <property type="match status" value="1"/>
</dbReference>
<evidence type="ECO:0000313" key="11">
    <source>
        <dbReference type="Proteomes" id="UP001228044"/>
    </source>
</evidence>
<dbReference type="CDD" id="cd09608">
    <property type="entry name" value="M3B_PepF"/>
    <property type="match status" value="1"/>
</dbReference>
<comment type="caution">
    <text evidence="10">The sequence shown here is derived from an EMBL/GenBank/DDBJ whole genome shotgun (WGS) entry which is preliminary data.</text>
</comment>
<dbReference type="InterPro" id="IPR013647">
    <property type="entry name" value="OligopepF_N_dom"/>
</dbReference>
<evidence type="ECO:0000259" key="9">
    <source>
        <dbReference type="Pfam" id="PF08439"/>
    </source>
</evidence>
<evidence type="ECO:0000313" key="10">
    <source>
        <dbReference type="EMBL" id="MDN3919056.1"/>
    </source>
</evidence>
<evidence type="ECO:0000259" key="8">
    <source>
        <dbReference type="Pfam" id="PF01432"/>
    </source>
</evidence>
<dbReference type="SUPFAM" id="SSF55486">
    <property type="entry name" value="Metalloproteases ('zincins'), catalytic domain"/>
    <property type="match status" value="1"/>
</dbReference>
<dbReference type="EC" id="3.4.24.-" evidence="6"/>
<keyword evidence="5 6" id="KW-0482">Metalloprotease</keyword>
<keyword evidence="1 6" id="KW-0645">Protease</keyword>
<evidence type="ECO:0000256" key="6">
    <source>
        <dbReference type="RuleBase" id="RU368091"/>
    </source>
</evidence>
<proteinExistence type="inferred from homology"/>
<evidence type="ECO:0000256" key="5">
    <source>
        <dbReference type="ARBA" id="ARBA00023049"/>
    </source>
</evidence>
<dbReference type="InterPro" id="IPR042088">
    <property type="entry name" value="OligoPept_F_C"/>
</dbReference>
<protein>
    <recommendedName>
        <fullName evidence="6">Oligopeptidase F</fullName>
        <ecNumber evidence="6">3.4.24.-</ecNumber>
    </recommendedName>
</protein>
<comment type="cofactor">
    <cofactor evidence="6">
        <name>Zn(2+)</name>
        <dbReference type="ChEBI" id="CHEBI:29105"/>
    </cofactor>
    <text evidence="6">Binds 1 zinc ion.</text>
</comment>
<evidence type="ECO:0000256" key="3">
    <source>
        <dbReference type="ARBA" id="ARBA00022801"/>
    </source>
</evidence>
<feature type="domain" description="Peptidase M3A/M3B catalytic" evidence="8">
    <location>
        <begin position="227"/>
        <end position="604"/>
    </location>
</feature>
<keyword evidence="7" id="KW-0732">Signal</keyword>
<keyword evidence="11" id="KW-1185">Reference proteome</keyword>
<feature type="domain" description="Oligopeptidase F N-terminal" evidence="9">
    <location>
        <begin position="136"/>
        <end position="203"/>
    </location>
</feature>
<keyword evidence="4 6" id="KW-0862">Zinc</keyword>
<gene>
    <name evidence="10" type="primary">pepF</name>
    <name evidence="10" type="ORF">QWJ38_02070</name>
</gene>
<dbReference type="EMBL" id="JAUHHC010000001">
    <property type="protein sequence ID" value="MDN3919056.1"/>
    <property type="molecule type" value="Genomic_DNA"/>
</dbReference>
<name>A0ABT8DM41_9BURK</name>
<comment type="similarity">
    <text evidence="6">Belongs to the peptidase M3B family.</text>
</comment>
<reference evidence="10 11" key="1">
    <citation type="submission" date="2023-06" db="EMBL/GenBank/DDBJ databases">
        <title>Pelomonas sp. PFR6 16S ribosomal RNA gene Genome sequencing and assembly.</title>
        <authorList>
            <person name="Woo H."/>
        </authorList>
    </citation>
    <scope>NUCLEOTIDE SEQUENCE [LARGE SCALE GENOMIC DNA]</scope>
    <source>
        <strain evidence="10 11">PFR6</strain>
    </source>
</reference>
<dbReference type="RefSeq" id="WP_290357375.1">
    <property type="nucleotide sequence ID" value="NZ_JAUHHC010000001.1"/>
</dbReference>
<accession>A0ABT8DM41</accession>
<dbReference type="Gene3D" id="1.10.1370.20">
    <property type="entry name" value="Oligoendopeptidase f, C-terminal domain"/>
    <property type="match status" value="1"/>
</dbReference>
<dbReference type="NCBIfam" id="TIGR00181">
    <property type="entry name" value="pepF"/>
    <property type="match status" value="1"/>
</dbReference>
<sequence>MKITALTLAAVLALTTVHPGALAQSAAAAPSQNAAGVWDLRPLYADEQAWDAERKAILAELPRLQALQGTLGSSAAGLRAALDQISALRKRLARLSVYASLQADENTQITAKQAANQLADAAMNQFGEATSFVNAEVAALGREKVEAFLAQEPGLAKHRYALMTMLRLAEHTLSTREEALLAGAAEPLQQPQAIYNLLANADLPWPKIRIRGKEVVLDQEQYVKHRSDADPAVRLQVFKAFWPVFKAYERSLGAIYAANLRGTVFQARARKYASSVAMAQGGDNIPTAVYRTLVQEANAGLPTLHRYLALRSRMLGLKTAGYQDVYVPLAKPSRQYTVAEAEALTLEALKPLGSDYTGKLAAAFKGSWMHSVAQRGKRSGAYMNGAAYDVHPYLLMSFNQDYNSVSTLAHEWGHAMHTVYTNAAQPFETADYATFLAEIPSTANELLLADYMVANSKNRSEKIFALSQELENTRTTFFRQAMFAEFELAAHEAVEKGEAITGEQLSKIYLDLLKRYHGDAQGVMKIDPLYGVEWAYIPHFYRDFYVYQYATCISAAAFFAEGIAQGDTALRERFFGLLKAGGSDEPYKLAAAAGVDLATPEPYRALIRRMNKTMDRLEALIAER</sequence>